<comment type="caution">
    <text evidence="14">The sequence shown here is derived from an EMBL/GenBank/DDBJ whole genome shotgun (WGS) entry which is preliminary data.</text>
</comment>
<dbReference type="SUPFAM" id="SSF51306">
    <property type="entry name" value="LexA/Signal peptidase"/>
    <property type="match status" value="1"/>
</dbReference>
<comment type="subcellular location">
    <subcellularLocation>
        <location evidence="1">Endoplasmic reticulum membrane</location>
        <topology evidence="1">Single-pass type II membrane protein</topology>
    </subcellularLocation>
</comment>
<evidence type="ECO:0000256" key="4">
    <source>
        <dbReference type="ARBA" id="ARBA00022801"/>
    </source>
</evidence>
<dbReference type="InterPro" id="IPR019533">
    <property type="entry name" value="Peptidase_S26"/>
</dbReference>
<keyword evidence="4 14" id="KW-0378">Hydrolase</keyword>
<keyword evidence="8 12" id="KW-0472">Membrane</keyword>
<keyword evidence="5" id="KW-0256">Endoplasmic reticulum</keyword>
<evidence type="ECO:0000256" key="7">
    <source>
        <dbReference type="ARBA" id="ARBA00022989"/>
    </source>
</evidence>
<accession>A0ABW5TMK8</accession>
<organism evidence="14 15">
    <name type="scientific">Enterococcus camelliae</name>
    <dbReference type="NCBI Taxonomy" id="453959"/>
    <lineage>
        <taxon>Bacteria</taxon>
        <taxon>Bacillati</taxon>
        <taxon>Bacillota</taxon>
        <taxon>Bacilli</taxon>
        <taxon>Lactobacillales</taxon>
        <taxon>Enterococcaceae</taxon>
        <taxon>Enterococcus</taxon>
    </lineage>
</organism>
<evidence type="ECO:0000256" key="1">
    <source>
        <dbReference type="ARBA" id="ARBA00004648"/>
    </source>
</evidence>
<dbReference type="InterPro" id="IPR036286">
    <property type="entry name" value="LexA/Signal_pep-like_sf"/>
</dbReference>
<comment type="function">
    <text evidence="10">Catalytic component of the signal peptidase complex (SPC) which catalyzes the cleavage of N-terminal signal sequences from nascent proteins as they are translocated into the lumen of the endoplasmic reticulum. Specifically cleaves N-terminal signal peptides that contain a hydrophobic alpha-helix (h-region) shorter than 18-20 amino acids.</text>
</comment>
<dbReference type="CDD" id="cd06530">
    <property type="entry name" value="S26_SPase_I"/>
    <property type="match status" value="1"/>
</dbReference>
<evidence type="ECO:0000256" key="2">
    <source>
        <dbReference type="ARBA" id="ARBA00022670"/>
    </source>
</evidence>
<reference evidence="15" key="1">
    <citation type="journal article" date="2019" name="Int. J. Syst. Evol. Microbiol.">
        <title>The Global Catalogue of Microorganisms (GCM) 10K type strain sequencing project: providing services to taxonomists for standard genome sequencing and annotation.</title>
        <authorList>
            <consortium name="The Broad Institute Genomics Platform"/>
            <consortium name="The Broad Institute Genome Sequencing Center for Infectious Disease"/>
            <person name="Wu L."/>
            <person name="Ma J."/>
        </authorList>
    </citation>
    <scope>NUCLEOTIDE SEQUENCE [LARGE SCALE GENOMIC DNA]</scope>
    <source>
        <strain evidence="15">TISTR 932</strain>
    </source>
</reference>
<evidence type="ECO:0000256" key="5">
    <source>
        <dbReference type="ARBA" id="ARBA00022824"/>
    </source>
</evidence>
<dbReference type="RefSeq" id="WP_379982777.1">
    <property type="nucleotide sequence ID" value="NZ_JBHUMO010000072.1"/>
</dbReference>
<proteinExistence type="predicted"/>
<name>A0ABW5TMK8_9ENTE</name>
<feature type="domain" description="Peptidase S26" evidence="13">
    <location>
        <begin position="19"/>
        <end position="109"/>
    </location>
</feature>
<dbReference type="PANTHER" id="PTHR10806:SF6">
    <property type="entry name" value="SIGNAL PEPTIDASE COMPLEX CATALYTIC SUBUNIT SEC11"/>
    <property type="match status" value="1"/>
</dbReference>
<keyword evidence="6" id="KW-0735">Signal-anchor</keyword>
<dbReference type="NCBIfam" id="TIGR02228">
    <property type="entry name" value="sigpep_I_arch"/>
    <property type="match status" value="1"/>
</dbReference>
<evidence type="ECO:0000256" key="11">
    <source>
        <dbReference type="NCBIfam" id="TIGR02228"/>
    </source>
</evidence>
<dbReference type="Gene3D" id="2.10.109.10">
    <property type="entry name" value="Umud Fragment, subunit A"/>
    <property type="match status" value="1"/>
</dbReference>
<dbReference type="PROSITE" id="PS00501">
    <property type="entry name" value="SPASE_I_1"/>
    <property type="match status" value="1"/>
</dbReference>
<dbReference type="PANTHER" id="PTHR10806">
    <property type="entry name" value="SIGNAL PEPTIDASE COMPLEX CATALYTIC SUBUNIT SEC11"/>
    <property type="match status" value="1"/>
</dbReference>
<evidence type="ECO:0000256" key="12">
    <source>
        <dbReference type="SAM" id="Phobius"/>
    </source>
</evidence>
<keyword evidence="7 12" id="KW-1133">Transmembrane helix</keyword>
<dbReference type="InterPro" id="IPR019756">
    <property type="entry name" value="Pept_S26A_signal_pept_1_Ser-AS"/>
</dbReference>
<dbReference type="Pfam" id="PF10502">
    <property type="entry name" value="Peptidase_S26"/>
    <property type="match status" value="1"/>
</dbReference>
<evidence type="ECO:0000313" key="14">
    <source>
        <dbReference type="EMBL" id="MFD2729953.1"/>
    </source>
</evidence>
<evidence type="ECO:0000256" key="9">
    <source>
        <dbReference type="ARBA" id="ARBA00033305"/>
    </source>
</evidence>
<dbReference type="EMBL" id="JBHUMO010000072">
    <property type="protein sequence ID" value="MFD2729953.1"/>
    <property type="molecule type" value="Genomic_DNA"/>
</dbReference>
<evidence type="ECO:0000256" key="10">
    <source>
        <dbReference type="ARBA" id="ARBA00045533"/>
    </source>
</evidence>
<keyword evidence="2" id="KW-0645">Protease</keyword>
<sequence>MRIVRTFKRCIETIIVMFFMMIAVVNFFSAPSSQGVFGYKGYTVISASMEPTLKIGDYILTAVEPFSQVKNGEIISFLDSGMIVTHRVVSIADDVATTRGDNNKIDDLKVVTAENYVGSFVLRIPYLGYLFIWLQNPLIFAIVMGIIALRLIILVVLKK</sequence>
<keyword evidence="15" id="KW-1185">Reference proteome</keyword>
<dbReference type="PRINTS" id="PR00728">
    <property type="entry name" value="SIGNALPTASE"/>
</dbReference>
<evidence type="ECO:0000256" key="8">
    <source>
        <dbReference type="ARBA" id="ARBA00023136"/>
    </source>
</evidence>
<evidence type="ECO:0000256" key="3">
    <source>
        <dbReference type="ARBA" id="ARBA00022692"/>
    </source>
</evidence>
<feature type="transmembrane region" description="Helical" evidence="12">
    <location>
        <begin position="12"/>
        <end position="30"/>
    </location>
</feature>
<dbReference type="Proteomes" id="UP001597427">
    <property type="component" value="Unassembled WGS sequence"/>
</dbReference>
<feature type="transmembrane region" description="Helical" evidence="12">
    <location>
        <begin position="138"/>
        <end position="157"/>
    </location>
</feature>
<dbReference type="EC" id="3.4.21.89" evidence="11"/>
<gene>
    <name evidence="14" type="ORF">ACFSR0_11270</name>
</gene>
<dbReference type="InterPro" id="IPR001733">
    <property type="entry name" value="Peptidase_S26B"/>
</dbReference>
<evidence type="ECO:0000256" key="6">
    <source>
        <dbReference type="ARBA" id="ARBA00022968"/>
    </source>
</evidence>
<dbReference type="GO" id="GO:0009003">
    <property type="term" value="F:signal peptidase activity"/>
    <property type="evidence" value="ECO:0007669"/>
    <property type="project" value="UniProtKB-EC"/>
</dbReference>
<protein>
    <recommendedName>
        <fullName evidence="9 11">Signal peptidase I</fullName>
        <ecNumber evidence="11">3.4.21.89</ecNumber>
    </recommendedName>
</protein>
<evidence type="ECO:0000313" key="15">
    <source>
        <dbReference type="Proteomes" id="UP001597427"/>
    </source>
</evidence>
<evidence type="ECO:0000259" key="13">
    <source>
        <dbReference type="Pfam" id="PF10502"/>
    </source>
</evidence>
<keyword evidence="3 12" id="KW-0812">Transmembrane</keyword>